<feature type="region of interest" description="Disordered" evidence="8">
    <location>
        <begin position="319"/>
        <end position="339"/>
    </location>
</feature>
<dbReference type="InterPro" id="IPR036388">
    <property type="entry name" value="WH-like_DNA-bd_sf"/>
</dbReference>
<keyword evidence="11" id="KW-1185">Reference proteome</keyword>
<evidence type="ECO:0000256" key="2">
    <source>
        <dbReference type="ARBA" id="ARBA00022473"/>
    </source>
</evidence>
<keyword evidence="5" id="KW-0238">DNA-binding</keyword>
<evidence type="ECO:0000313" key="10">
    <source>
        <dbReference type="EMBL" id="VDI59474.1"/>
    </source>
</evidence>
<evidence type="ECO:0000256" key="5">
    <source>
        <dbReference type="ARBA" id="ARBA00023125"/>
    </source>
</evidence>
<dbReference type="InterPro" id="IPR043565">
    <property type="entry name" value="PAX_fam"/>
</dbReference>
<feature type="domain" description="Paired" evidence="9">
    <location>
        <begin position="1"/>
        <end position="126"/>
    </location>
</feature>
<evidence type="ECO:0000256" key="1">
    <source>
        <dbReference type="ARBA" id="ARBA00004123"/>
    </source>
</evidence>
<feature type="compositionally biased region" description="Basic and acidic residues" evidence="8">
    <location>
        <begin position="328"/>
        <end position="337"/>
    </location>
</feature>
<dbReference type="InterPro" id="IPR001523">
    <property type="entry name" value="Paired_dom"/>
</dbReference>
<dbReference type="PANTHER" id="PTHR45636:SF52">
    <property type="entry name" value="PAIRED DOMAIN-CONTAINING PROTEIN"/>
    <property type="match status" value="1"/>
</dbReference>
<organism evidence="10 11">
    <name type="scientific">Mytilus galloprovincialis</name>
    <name type="common">Mediterranean mussel</name>
    <dbReference type="NCBI Taxonomy" id="29158"/>
    <lineage>
        <taxon>Eukaryota</taxon>
        <taxon>Metazoa</taxon>
        <taxon>Spiralia</taxon>
        <taxon>Lophotrochozoa</taxon>
        <taxon>Mollusca</taxon>
        <taxon>Bivalvia</taxon>
        <taxon>Autobranchia</taxon>
        <taxon>Pteriomorphia</taxon>
        <taxon>Mytilida</taxon>
        <taxon>Mytiloidea</taxon>
        <taxon>Mytilidae</taxon>
        <taxon>Mytilinae</taxon>
        <taxon>Mytilus</taxon>
    </lineage>
</organism>
<evidence type="ECO:0000256" key="6">
    <source>
        <dbReference type="ARBA" id="ARBA00023163"/>
    </source>
</evidence>
<evidence type="ECO:0000256" key="8">
    <source>
        <dbReference type="SAM" id="MobiDB-lite"/>
    </source>
</evidence>
<sequence>MIKQNSFGRYYEVGKATNVVTRKTIIDMYLSGNHTGAFISKHCAVSHNTVRNVIDQLDGSVSPVKYHHGAIRLKSSEDIIQAIRYYKFRQPSIYGKEIQSKLLSDGVTINDRLPSLSTISKILRNDCQMSHKKLKVCAKEALSAENQRRFDEYVNTISAIDPYSLHFFDESFVIKTTGNRLYGHATVWGKGYREKEKTEDLTDQTIKVAITKEHTTTDSTDRGKKVAIADNLSNRDLTVSSLSIGTVILLLGISHLVRKYRKLKRTTQTSDSHDVEIQHENEIEEESQSVYDEIDETLVIENAIRVPVVSNISLSNTNTLETQGHHGSLTEKSRSESGDSDGYLFPCISTLDITNDDICSHSDSDSSDTADFKFEQTYEEDYLNPYHTLNQDDRPISLHNYEKTSVQAHSLEVPSTFYDKKNTHSQCHERGDDMSD</sequence>
<dbReference type="EMBL" id="UYJE01007945">
    <property type="protein sequence ID" value="VDI59474.1"/>
    <property type="molecule type" value="Genomic_DNA"/>
</dbReference>
<feature type="region of interest" description="Disordered" evidence="8">
    <location>
        <begin position="412"/>
        <end position="436"/>
    </location>
</feature>
<keyword evidence="3" id="KW-0563">Paired box</keyword>
<proteinExistence type="predicted"/>
<accession>A0A8B6G6I3</accession>
<dbReference type="AlphaFoldDB" id="A0A8B6G6I3"/>
<dbReference type="GO" id="GO:0000981">
    <property type="term" value="F:DNA-binding transcription factor activity, RNA polymerase II-specific"/>
    <property type="evidence" value="ECO:0007669"/>
    <property type="project" value="TreeGrafter"/>
</dbReference>
<evidence type="ECO:0000256" key="3">
    <source>
        <dbReference type="ARBA" id="ARBA00022724"/>
    </source>
</evidence>
<keyword evidence="4" id="KW-0805">Transcription regulation</keyword>
<evidence type="ECO:0000256" key="4">
    <source>
        <dbReference type="ARBA" id="ARBA00023015"/>
    </source>
</evidence>
<dbReference type="SUPFAM" id="SSF46689">
    <property type="entry name" value="Homeodomain-like"/>
    <property type="match status" value="1"/>
</dbReference>
<dbReference type="Proteomes" id="UP000596742">
    <property type="component" value="Unassembled WGS sequence"/>
</dbReference>
<name>A0A8B6G6I3_MYTGA</name>
<comment type="caution">
    <text evidence="10">The sequence shown here is derived from an EMBL/GenBank/DDBJ whole genome shotgun (WGS) entry which is preliminary data.</text>
</comment>
<comment type="subcellular location">
    <subcellularLocation>
        <location evidence="1">Nucleus</location>
    </subcellularLocation>
</comment>
<dbReference type="PANTHER" id="PTHR45636">
    <property type="entry name" value="PAIRED BOX PROTEIN PAX-6-RELATED-RELATED"/>
    <property type="match status" value="1"/>
</dbReference>
<dbReference type="Pfam" id="PF00292">
    <property type="entry name" value="PAX"/>
    <property type="match status" value="1"/>
</dbReference>
<dbReference type="OrthoDB" id="6145513at2759"/>
<evidence type="ECO:0000313" key="11">
    <source>
        <dbReference type="Proteomes" id="UP000596742"/>
    </source>
</evidence>
<gene>
    <name evidence="10" type="ORF">MGAL_10B092855</name>
</gene>
<dbReference type="InterPro" id="IPR009057">
    <property type="entry name" value="Homeodomain-like_sf"/>
</dbReference>
<dbReference type="PROSITE" id="PS51057">
    <property type="entry name" value="PAIRED_2"/>
    <property type="match status" value="1"/>
</dbReference>
<dbReference type="Gene3D" id="1.10.10.10">
    <property type="entry name" value="Winged helix-like DNA-binding domain superfamily/Winged helix DNA-binding domain"/>
    <property type="match status" value="1"/>
</dbReference>
<keyword evidence="2" id="KW-0217">Developmental protein</keyword>
<protein>
    <recommendedName>
        <fullName evidence="9">Paired domain-containing protein</fullName>
    </recommendedName>
</protein>
<keyword evidence="6" id="KW-0804">Transcription</keyword>
<evidence type="ECO:0000259" key="9">
    <source>
        <dbReference type="PROSITE" id="PS51057"/>
    </source>
</evidence>
<keyword evidence="7" id="KW-0539">Nucleus</keyword>
<feature type="compositionally biased region" description="Basic and acidic residues" evidence="8">
    <location>
        <begin position="418"/>
        <end position="436"/>
    </location>
</feature>
<dbReference type="SMART" id="SM00351">
    <property type="entry name" value="PAX"/>
    <property type="match status" value="1"/>
</dbReference>
<reference evidence="10" key="1">
    <citation type="submission" date="2018-11" db="EMBL/GenBank/DDBJ databases">
        <authorList>
            <person name="Alioto T."/>
            <person name="Alioto T."/>
        </authorList>
    </citation>
    <scope>NUCLEOTIDE SEQUENCE</scope>
</reference>
<evidence type="ECO:0000256" key="7">
    <source>
        <dbReference type="ARBA" id="ARBA00023242"/>
    </source>
</evidence>
<dbReference type="GO" id="GO:0005634">
    <property type="term" value="C:nucleus"/>
    <property type="evidence" value="ECO:0007669"/>
    <property type="project" value="UniProtKB-SubCell"/>
</dbReference>
<dbReference type="GO" id="GO:0000978">
    <property type="term" value="F:RNA polymerase II cis-regulatory region sequence-specific DNA binding"/>
    <property type="evidence" value="ECO:0007669"/>
    <property type="project" value="TreeGrafter"/>
</dbReference>